<dbReference type="SUPFAM" id="SSF57850">
    <property type="entry name" value="RING/U-box"/>
    <property type="match status" value="1"/>
</dbReference>
<dbReference type="PANTHER" id="PTHR46214">
    <property type="entry name" value="ZINC FINGER, RING-CH-TYPE"/>
    <property type="match status" value="1"/>
</dbReference>
<dbReference type="GO" id="GO:0008270">
    <property type="term" value="F:zinc ion binding"/>
    <property type="evidence" value="ECO:0007669"/>
    <property type="project" value="UniProtKB-KW"/>
</dbReference>
<keyword evidence="8" id="KW-1185">Reference proteome</keyword>
<evidence type="ECO:0000256" key="2">
    <source>
        <dbReference type="ARBA" id="ARBA00022771"/>
    </source>
</evidence>
<dbReference type="AlphaFoldDB" id="A0AAQ3QMH8"/>
<feature type="transmembrane region" description="Helical" evidence="5">
    <location>
        <begin position="173"/>
        <end position="192"/>
    </location>
</feature>
<evidence type="ECO:0000256" key="4">
    <source>
        <dbReference type="SAM" id="MobiDB-lite"/>
    </source>
</evidence>
<evidence type="ECO:0000256" key="3">
    <source>
        <dbReference type="ARBA" id="ARBA00022833"/>
    </source>
</evidence>
<organism evidence="7 8">
    <name type="scientific">Canna indica</name>
    <name type="common">Indian-shot</name>
    <dbReference type="NCBI Taxonomy" id="4628"/>
    <lineage>
        <taxon>Eukaryota</taxon>
        <taxon>Viridiplantae</taxon>
        <taxon>Streptophyta</taxon>
        <taxon>Embryophyta</taxon>
        <taxon>Tracheophyta</taxon>
        <taxon>Spermatophyta</taxon>
        <taxon>Magnoliopsida</taxon>
        <taxon>Liliopsida</taxon>
        <taxon>Zingiberales</taxon>
        <taxon>Cannaceae</taxon>
        <taxon>Canna</taxon>
    </lineage>
</organism>
<feature type="domain" description="RING-CH-type" evidence="6">
    <location>
        <begin position="72"/>
        <end position="137"/>
    </location>
</feature>
<evidence type="ECO:0000256" key="5">
    <source>
        <dbReference type="SAM" id="Phobius"/>
    </source>
</evidence>
<dbReference type="PROSITE" id="PS51292">
    <property type="entry name" value="ZF_RING_CH"/>
    <property type="match status" value="1"/>
</dbReference>
<dbReference type="Pfam" id="PF12906">
    <property type="entry name" value="RINGv"/>
    <property type="match status" value="1"/>
</dbReference>
<dbReference type="PANTHER" id="PTHR46214:SF8">
    <property type="entry name" value="RING_FYVE_PHD ZINC FINGER SUPERFAMILY PROTEIN"/>
    <property type="match status" value="1"/>
</dbReference>
<dbReference type="InterPro" id="IPR011016">
    <property type="entry name" value="Znf_RING-CH"/>
</dbReference>
<dbReference type="SMART" id="SM00744">
    <property type="entry name" value="RINGv"/>
    <property type="match status" value="1"/>
</dbReference>
<keyword evidence="5" id="KW-0472">Membrane</keyword>
<evidence type="ECO:0000259" key="6">
    <source>
        <dbReference type="PROSITE" id="PS51292"/>
    </source>
</evidence>
<evidence type="ECO:0000256" key="1">
    <source>
        <dbReference type="ARBA" id="ARBA00022723"/>
    </source>
</evidence>
<keyword evidence="3" id="KW-0862">Zinc</keyword>
<dbReference type="Proteomes" id="UP001327560">
    <property type="component" value="Chromosome 7"/>
</dbReference>
<reference evidence="7 8" key="1">
    <citation type="submission" date="2023-10" db="EMBL/GenBank/DDBJ databases">
        <title>Chromosome-scale genome assembly provides insights into flower coloration mechanisms of Canna indica.</title>
        <authorList>
            <person name="Li C."/>
        </authorList>
    </citation>
    <scope>NUCLEOTIDE SEQUENCE [LARGE SCALE GENOMIC DNA]</scope>
    <source>
        <tissue evidence="7">Flower</tissue>
    </source>
</reference>
<evidence type="ECO:0000313" key="8">
    <source>
        <dbReference type="Proteomes" id="UP001327560"/>
    </source>
</evidence>
<keyword evidence="5" id="KW-1133">Transmembrane helix</keyword>
<dbReference type="InterPro" id="IPR013083">
    <property type="entry name" value="Znf_RING/FYVE/PHD"/>
</dbReference>
<sequence length="202" mass="22003">MADVPLHNGAKPRTDIHPPPPLSNPATDVLVEIPSVAGRRAGETGMPPAAVKAACVVVDVEISGKVAEEIGSDREEERFCRICHLSPGDSKEGSEIIQLGCRCKGELGLAHRLCAEAWFRVRGSRCCEICGASAKNVSGDEDNRLMEERYLNNGNSSESDQSGCWRRQPCCNFLMACMIIALILLWFFRVGISRNPYANSAK</sequence>
<accession>A0AAQ3QMH8</accession>
<dbReference type="EMBL" id="CP136896">
    <property type="protein sequence ID" value="WOL14671.1"/>
    <property type="molecule type" value="Genomic_DNA"/>
</dbReference>
<keyword evidence="5" id="KW-0812">Transmembrane</keyword>
<name>A0AAQ3QMH8_9LILI</name>
<gene>
    <name evidence="7" type="ORF">Cni_G23452</name>
</gene>
<proteinExistence type="predicted"/>
<protein>
    <recommendedName>
        <fullName evidence="6">RING-CH-type domain-containing protein</fullName>
    </recommendedName>
</protein>
<keyword evidence="1" id="KW-0479">Metal-binding</keyword>
<keyword evidence="2" id="KW-0863">Zinc-finger</keyword>
<evidence type="ECO:0000313" key="7">
    <source>
        <dbReference type="EMBL" id="WOL14671.1"/>
    </source>
</evidence>
<dbReference type="Gene3D" id="3.30.40.10">
    <property type="entry name" value="Zinc/RING finger domain, C3HC4 (zinc finger)"/>
    <property type="match status" value="1"/>
</dbReference>
<feature type="region of interest" description="Disordered" evidence="4">
    <location>
        <begin position="1"/>
        <end position="26"/>
    </location>
</feature>